<proteinExistence type="predicted"/>
<keyword evidence="4" id="KW-1185">Reference proteome</keyword>
<accession>A0A6A4X0Z1</accession>
<reference evidence="3 4" key="1">
    <citation type="submission" date="2019-07" db="EMBL/GenBank/DDBJ databases">
        <title>Draft genome assembly of a fouling barnacle, Amphibalanus amphitrite (Darwin, 1854): The first reference genome for Thecostraca.</title>
        <authorList>
            <person name="Kim W."/>
        </authorList>
    </citation>
    <scope>NUCLEOTIDE SEQUENCE [LARGE SCALE GENOMIC DNA]</scope>
    <source>
        <strain evidence="3">SNU_AA5</strain>
        <tissue evidence="3">Soma without cirri and trophi</tissue>
    </source>
</reference>
<protein>
    <submittedName>
        <fullName evidence="3">Uncharacterized protein</fullName>
    </submittedName>
</protein>
<feature type="coiled-coil region" evidence="1">
    <location>
        <begin position="15"/>
        <end position="49"/>
    </location>
</feature>
<feature type="compositionally biased region" description="Basic and acidic residues" evidence="2">
    <location>
        <begin position="320"/>
        <end position="330"/>
    </location>
</feature>
<keyword evidence="1" id="KW-0175">Coiled coil</keyword>
<dbReference type="Proteomes" id="UP000440578">
    <property type="component" value="Unassembled WGS sequence"/>
</dbReference>
<evidence type="ECO:0000313" key="4">
    <source>
        <dbReference type="Proteomes" id="UP000440578"/>
    </source>
</evidence>
<evidence type="ECO:0000256" key="1">
    <source>
        <dbReference type="SAM" id="Coils"/>
    </source>
</evidence>
<evidence type="ECO:0000313" key="3">
    <source>
        <dbReference type="EMBL" id="KAF0313406.1"/>
    </source>
</evidence>
<sequence>MVYLPSLPAAAAICITYKEAEIDQLRRRLEETEKAMERIMKQMSTVSQKLNAAKISSNIRALKQELWGSVDSLASDSLASDYSLSLDSRYMMTDPSWRTYSLETGYSRDGAPPATAGYSLESTADVASAVSRLARSVSQLSLEMETAAGDDVSLPAETGAELSELGADGDEAADLVDGVVELRHDGANAVRRYESLEALQSARAEPPAPADSWPFEPRPEGDGAQGNGEVPGVGRAGNGEVTGPHPAATDLPTQPTPADVRSTPTPTPADARSTPTPTPADARKTPTPTAGDARSTPTPTPGDAPLTPPPHPEPGPTPTHADRSTPDRRSTPTPTPTPTSPGATAGRPSGSDLHHPHVIVLGLRTKRTPEREPRTVSFRLGGDAGHLLASCRVDGDCLPPESAVLIRETETRAGRPGAAAAAGAIQTSLQLEIRGMEATPAPPRADWTRLQAAVSSAGRRRVARPSWTGWLANPAESG</sequence>
<dbReference type="EMBL" id="VIIS01000095">
    <property type="protein sequence ID" value="KAF0313406.1"/>
    <property type="molecule type" value="Genomic_DNA"/>
</dbReference>
<gene>
    <name evidence="3" type="ORF">FJT64_016062</name>
</gene>
<feature type="compositionally biased region" description="Pro residues" evidence="2">
    <location>
        <begin position="298"/>
        <end position="317"/>
    </location>
</feature>
<organism evidence="3 4">
    <name type="scientific">Amphibalanus amphitrite</name>
    <name type="common">Striped barnacle</name>
    <name type="synonym">Balanus amphitrite</name>
    <dbReference type="NCBI Taxonomy" id="1232801"/>
    <lineage>
        <taxon>Eukaryota</taxon>
        <taxon>Metazoa</taxon>
        <taxon>Ecdysozoa</taxon>
        <taxon>Arthropoda</taxon>
        <taxon>Crustacea</taxon>
        <taxon>Multicrustacea</taxon>
        <taxon>Cirripedia</taxon>
        <taxon>Thoracica</taxon>
        <taxon>Thoracicalcarea</taxon>
        <taxon>Balanomorpha</taxon>
        <taxon>Balanoidea</taxon>
        <taxon>Balanidae</taxon>
        <taxon>Amphibalaninae</taxon>
        <taxon>Amphibalanus</taxon>
    </lineage>
</organism>
<feature type="region of interest" description="Disordered" evidence="2">
    <location>
        <begin position="200"/>
        <end position="354"/>
    </location>
</feature>
<evidence type="ECO:0000256" key="2">
    <source>
        <dbReference type="SAM" id="MobiDB-lite"/>
    </source>
</evidence>
<name>A0A6A4X0Z1_AMPAM</name>
<dbReference type="AlphaFoldDB" id="A0A6A4X0Z1"/>
<comment type="caution">
    <text evidence="3">The sequence shown here is derived from an EMBL/GenBank/DDBJ whole genome shotgun (WGS) entry which is preliminary data.</text>
</comment>
<feature type="compositionally biased region" description="Gly residues" evidence="2">
    <location>
        <begin position="223"/>
        <end position="237"/>
    </location>
</feature>
<dbReference type="OrthoDB" id="6402678at2759"/>